<gene>
    <name evidence="1" type="ORF">AI2935V1_3206</name>
</gene>
<evidence type="ECO:0000313" key="2">
    <source>
        <dbReference type="Proteomes" id="UP000789647"/>
    </source>
</evidence>
<reference evidence="1" key="1">
    <citation type="submission" date="2022-05" db="EMBL/GenBank/DDBJ databases">
        <authorList>
            <person name="Alioto T."/>
            <person name="Alioto T."/>
            <person name="Gomez Garrido J."/>
        </authorList>
    </citation>
    <scope>NUCLEOTIDE SEQUENCE</scope>
    <source>
        <strain evidence="1">112</strain>
    </source>
</reference>
<evidence type="ECO:0000313" key="1">
    <source>
        <dbReference type="EMBL" id="CAH6600218.1"/>
    </source>
</evidence>
<dbReference type="Proteomes" id="UP000789647">
    <property type="component" value="Chromosome"/>
</dbReference>
<name>A0AAD1X3H5_CITFR</name>
<proteinExistence type="predicted"/>
<sequence length="46" mass="5140">MVIKKPSIYSNSITHEALSAIQLSDLKLHNYFLLDVSLSHGKAAER</sequence>
<organism evidence="1 2">
    <name type="scientific">Citrobacter freundii</name>
    <dbReference type="NCBI Taxonomy" id="546"/>
    <lineage>
        <taxon>Bacteria</taxon>
        <taxon>Pseudomonadati</taxon>
        <taxon>Pseudomonadota</taxon>
        <taxon>Gammaproteobacteria</taxon>
        <taxon>Enterobacterales</taxon>
        <taxon>Enterobacteriaceae</taxon>
        <taxon>Citrobacter</taxon>
        <taxon>Citrobacter freundii complex</taxon>
    </lineage>
</organism>
<protein>
    <submittedName>
        <fullName evidence="1">Uncharacterized protein</fullName>
    </submittedName>
</protein>
<dbReference type="EMBL" id="OW995941">
    <property type="protein sequence ID" value="CAH6600218.1"/>
    <property type="molecule type" value="Genomic_DNA"/>
</dbReference>
<accession>A0AAD1X3H5</accession>
<dbReference type="AlphaFoldDB" id="A0AAD1X3H5"/>